<dbReference type="OrthoDB" id="2505162at2759"/>
<reference evidence="2 3" key="3">
    <citation type="journal article" date="2017" name="G3 (Bethesda)">
        <title>Comparative analysis highlights variable genome content of wheat rusts and divergence of the mating loci.</title>
        <authorList>
            <person name="Cuomo C.A."/>
            <person name="Bakkeren G."/>
            <person name="Khalil H.B."/>
            <person name="Panwar V."/>
            <person name="Joly D."/>
            <person name="Linning R."/>
            <person name="Sakthikumar S."/>
            <person name="Song X."/>
            <person name="Adiconis X."/>
            <person name="Fan L."/>
            <person name="Goldberg J.M."/>
            <person name="Levin J.Z."/>
            <person name="Young S."/>
            <person name="Zeng Q."/>
            <person name="Anikster Y."/>
            <person name="Bruce M."/>
            <person name="Wang M."/>
            <person name="Yin C."/>
            <person name="McCallum B."/>
            <person name="Szabo L.J."/>
            <person name="Hulbert S."/>
            <person name="Chen X."/>
            <person name="Fellers J.P."/>
        </authorList>
    </citation>
    <scope>NUCLEOTIDE SEQUENCE</scope>
    <source>
        <strain evidence="2">isolate 1-1 / race 1 (BBBD)</strain>
        <strain evidence="3">Isolate 1-1 / race 1 (BBBD)</strain>
    </source>
</reference>
<proteinExistence type="predicted"/>
<reference evidence="1" key="2">
    <citation type="submission" date="2016-05" db="EMBL/GenBank/DDBJ databases">
        <title>Comparative analysis highlights variable genome content of wheat rusts and divergence of the mating loci.</title>
        <authorList>
            <person name="Cuomo C.A."/>
            <person name="Bakkeren G."/>
            <person name="Szabo L."/>
            <person name="Khalil H."/>
            <person name="Joly D."/>
            <person name="Goldberg J."/>
            <person name="Young S."/>
            <person name="Zeng Q."/>
            <person name="Fellers J."/>
        </authorList>
    </citation>
    <scope>NUCLEOTIDE SEQUENCE [LARGE SCALE GENOMIC DNA]</scope>
    <source>
        <strain evidence="1">1-1 BBBD Race 1</strain>
    </source>
</reference>
<dbReference type="AlphaFoldDB" id="A0A180G9K1"/>
<protein>
    <submittedName>
        <fullName evidence="1 2">Uncharacterized protein</fullName>
    </submittedName>
</protein>
<evidence type="ECO:0000313" key="1">
    <source>
        <dbReference type="EMBL" id="OAV89290.1"/>
    </source>
</evidence>
<name>A0A180G9K1_PUCT1</name>
<reference evidence="1" key="1">
    <citation type="submission" date="2009-11" db="EMBL/GenBank/DDBJ databases">
        <authorList>
            <consortium name="The Broad Institute Genome Sequencing Platform"/>
            <person name="Ward D."/>
            <person name="Feldgarden M."/>
            <person name="Earl A."/>
            <person name="Young S.K."/>
            <person name="Zeng Q."/>
            <person name="Koehrsen M."/>
            <person name="Alvarado L."/>
            <person name="Berlin A."/>
            <person name="Bochicchio J."/>
            <person name="Borenstein D."/>
            <person name="Chapman S.B."/>
            <person name="Chen Z."/>
            <person name="Engels R."/>
            <person name="Freedman E."/>
            <person name="Gellesch M."/>
            <person name="Goldberg J."/>
            <person name="Griggs A."/>
            <person name="Gujja S."/>
            <person name="Heilman E."/>
            <person name="Heiman D."/>
            <person name="Hepburn T."/>
            <person name="Howarth C."/>
            <person name="Jen D."/>
            <person name="Larson L."/>
            <person name="Lewis B."/>
            <person name="Mehta T."/>
            <person name="Park D."/>
            <person name="Pearson M."/>
            <person name="Roberts A."/>
            <person name="Saif S."/>
            <person name="Shea T."/>
            <person name="Shenoy N."/>
            <person name="Sisk P."/>
            <person name="Stolte C."/>
            <person name="Sykes S."/>
            <person name="Thomson T."/>
            <person name="Walk T."/>
            <person name="White J."/>
            <person name="Yandava C."/>
            <person name="Izard J."/>
            <person name="Baranova O.V."/>
            <person name="Blanton J.M."/>
            <person name="Tanner A.C."/>
            <person name="Dewhirst F.E."/>
            <person name="Haas B."/>
            <person name="Nusbaum C."/>
            <person name="Birren B."/>
        </authorList>
    </citation>
    <scope>NUCLEOTIDE SEQUENCE [LARGE SCALE GENOMIC DNA]</scope>
    <source>
        <strain evidence="1">1-1 BBBD Race 1</strain>
    </source>
</reference>
<dbReference type="Proteomes" id="UP000005240">
    <property type="component" value="Unassembled WGS sequence"/>
</dbReference>
<dbReference type="VEuPathDB" id="FungiDB:PTTG_11812"/>
<organism evidence="1">
    <name type="scientific">Puccinia triticina (isolate 1-1 / race 1 (BBBD))</name>
    <name type="common">Brown leaf rust fungus</name>
    <dbReference type="NCBI Taxonomy" id="630390"/>
    <lineage>
        <taxon>Eukaryota</taxon>
        <taxon>Fungi</taxon>
        <taxon>Dikarya</taxon>
        <taxon>Basidiomycota</taxon>
        <taxon>Pucciniomycotina</taxon>
        <taxon>Pucciniomycetes</taxon>
        <taxon>Pucciniales</taxon>
        <taxon>Pucciniaceae</taxon>
        <taxon>Puccinia</taxon>
    </lineage>
</organism>
<dbReference type="EMBL" id="ADAS02000133">
    <property type="protein sequence ID" value="OAV89290.1"/>
    <property type="molecule type" value="Genomic_DNA"/>
</dbReference>
<reference evidence="2" key="4">
    <citation type="submission" date="2025-05" db="UniProtKB">
        <authorList>
            <consortium name="EnsemblFungi"/>
        </authorList>
    </citation>
    <scope>IDENTIFICATION</scope>
    <source>
        <strain evidence="2">isolate 1-1 / race 1 (BBBD)</strain>
    </source>
</reference>
<gene>
    <name evidence="1" type="ORF">PTTG_11812</name>
</gene>
<evidence type="ECO:0000313" key="2">
    <source>
        <dbReference type="EnsemblFungi" id="PTTG_11812-t43_1-p1"/>
    </source>
</evidence>
<keyword evidence="3" id="KW-1185">Reference proteome</keyword>
<dbReference type="EnsemblFungi" id="PTTG_11812-t43_1">
    <property type="protein sequence ID" value="PTTG_11812-t43_1-p1"/>
    <property type="gene ID" value="PTTG_11812"/>
</dbReference>
<accession>A0A180G9K1</accession>
<sequence>MPLYSSYGSSFGGSSMYGYPSAGGYDLGGVWRPHTGRSEWVASDYGRGYPDAFGGYSYPYDGMYGSPYNHALHRNYYPSPVDYYGSYNSLAMYEENLRMMQGITEAERLARWHARIQFEELCEEERALRYSLMADEERMRLGLGGDSHWACRYGGGGYNMPIASSYPSRLSPWHSSRLPLSSSLSSRYSPMYGSSIGGYGLGFPSSAYGGSLSCGPIGRSHTRQLLKAEVDEARRLKRHQIEHARQARRLMLSH</sequence>
<evidence type="ECO:0000313" key="3">
    <source>
        <dbReference type="Proteomes" id="UP000005240"/>
    </source>
</evidence>